<protein>
    <submittedName>
        <fullName evidence="1">Uncharacterized protein</fullName>
    </submittedName>
</protein>
<dbReference type="AlphaFoldDB" id="A0A8J4V8R3"/>
<dbReference type="OrthoDB" id="1752253at2759"/>
<keyword evidence="2" id="KW-1185">Reference proteome</keyword>
<gene>
    <name evidence="1" type="ORF">CMV_021817</name>
</gene>
<reference evidence="1" key="1">
    <citation type="submission" date="2020-03" db="EMBL/GenBank/DDBJ databases">
        <title>Castanea mollissima Vanexum genome sequencing.</title>
        <authorList>
            <person name="Staton M."/>
        </authorList>
    </citation>
    <scope>NUCLEOTIDE SEQUENCE</scope>
    <source>
        <tissue evidence="1">Leaf</tissue>
    </source>
</reference>
<dbReference type="Proteomes" id="UP000737018">
    <property type="component" value="Unassembled WGS sequence"/>
</dbReference>
<organism evidence="1 2">
    <name type="scientific">Castanea mollissima</name>
    <name type="common">Chinese chestnut</name>
    <dbReference type="NCBI Taxonomy" id="60419"/>
    <lineage>
        <taxon>Eukaryota</taxon>
        <taxon>Viridiplantae</taxon>
        <taxon>Streptophyta</taxon>
        <taxon>Embryophyta</taxon>
        <taxon>Tracheophyta</taxon>
        <taxon>Spermatophyta</taxon>
        <taxon>Magnoliopsida</taxon>
        <taxon>eudicotyledons</taxon>
        <taxon>Gunneridae</taxon>
        <taxon>Pentapetalae</taxon>
        <taxon>rosids</taxon>
        <taxon>fabids</taxon>
        <taxon>Fagales</taxon>
        <taxon>Fagaceae</taxon>
        <taxon>Castanea</taxon>
    </lineage>
</organism>
<dbReference type="EMBL" id="JRKL02004419">
    <property type="protein sequence ID" value="KAF3952648.1"/>
    <property type="molecule type" value="Genomic_DNA"/>
</dbReference>
<dbReference type="Gene3D" id="3.40.50.10140">
    <property type="entry name" value="Toll/interleukin-1 receptor homology (TIR) domain"/>
    <property type="match status" value="1"/>
</dbReference>
<evidence type="ECO:0000313" key="2">
    <source>
        <dbReference type="Proteomes" id="UP000737018"/>
    </source>
</evidence>
<accession>A0A8J4V8R3</accession>
<name>A0A8J4V8R3_9ROSI</name>
<dbReference type="InterPro" id="IPR035897">
    <property type="entry name" value="Toll_tir_struct_dom_sf"/>
</dbReference>
<proteinExistence type="predicted"/>
<sequence length="123" mass="13938">MGTIVNIDDVQAWKAALKVISHLAGWHVKPDSLESEIIRKICGKIFSDLQFSKMGQEIVRRASRKEAGGRTRLWLCEDILHVLKNNTGTEVVEGIVLNIPIQKEELLDAGRHQTTMGWNYESR</sequence>
<comment type="caution">
    <text evidence="1">The sequence shown here is derived from an EMBL/GenBank/DDBJ whole genome shotgun (WGS) entry which is preliminary data.</text>
</comment>
<evidence type="ECO:0000313" key="1">
    <source>
        <dbReference type="EMBL" id="KAF3952648.1"/>
    </source>
</evidence>